<reference evidence="5 6" key="1">
    <citation type="submission" date="2009-01" db="EMBL/GenBank/DDBJ databases">
        <authorList>
            <person name="Fulton L."/>
            <person name="Clifton S."/>
            <person name="Fulton B."/>
            <person name="Xu J."/>
            <person name="Minx P."/>
            <person name="Pepin K.H."/>
            <person name="Johnson M."/>
            <person name="Bhonagiri V."/>
            <person name="Nash W.E."/>
            <person name="Mardis E.R."/>
            <person name="Wilson R.K."/>
        </authorList>
    </citation>
    <scope>NUCLEOTIDE SEQUENCE [LARGE SCALE GENOMIC DNA]</scope>
    <source>
        <strain evidence="6">DSM 10507 / JCM 14656 / S5a33</strain>
    </source>
</reference>
<keyword evidence="6" id="KW-1185">Reference proteome</keyword>
<feature type="domain" description="Glycosyltransferase 2-like" evidence="4">
    <location>
        <begin position="5"/>
        <end position="158"/>
    </location>
</feature>
<dbReference type="HOGENOM" id="CLU_025996_25_0_9"/>
<dbReference type="InterPro" id="IPR029044">
    <property type="entry name" value="Nucleotide-diphossugar_trans"/>
</dbReference>
<dbReference type="RefSeq" id="WP_005944711.1">
    <property type="nucleotide sequence ID" value="NZ_CP136423.1"/>
</dbReference>
<feature type="transmembrane region" description="Helical" evidence="3">
    <location>
        <begin position="320"/>
        <end position="337"/>
    </location>
</feature>
<dbReference type="CDD" id="cd00761">
    <property type="entry name" value="Glyco_tranf_GTA_type"/>
    <property type="match status" value="1"/>
</dbReference>
<keyword evidence="3" id="KW-0472">Membrane</keyword>
<dbReference type="Proteomes" id="UP000003100">
    <property type="component" value="Unassembled WGS sequence"/>
</dbReference>
<dbReference type="AlphaFoldDB" id="C0CGX1"/>
<evidence type="ECO:0000313" key="6">
    <source>
        <dbReference type="Proteomes" id="UP000003100"/>
    </source>
</evidence>
<evidence type="ECO:0000256" key="2">
    <source>
        <dbReference type="ARBA" id="ARBA00022679"/>
    </source>
</evidence>
<keyword evidence="1" id="KW-0328">Glycosyltransferase</keyword>
<keyword evidence="2" id="KW-0808">Transferase</keyword>
<gene>
    <name evidence="5" type="ORF">RUMHYD_00084</name>
</gene>
<name>C0CGX1_BLAHS</name>
<proteinExistence type="predicted"/>
<keyword evidence="3" id="KW-1133">Transmembrane helix</keyword>
<dbReference type="EMBL" id="ACBZ01000002">
    <property type="protein sequence ID" value="EEG51027.1"/>
    <property type="molecule type" value="Genomic_DNA"/>
</dbReference>
<dbReference type="eggNOG" id="COG1216">
    <property type="taxonomic scope" value="Bacteria"/>
</dbReference>
<dbReference type="Gene3D" id="3.90.550.10">
    <property type="entry name" value="Spore Coat Polysaccharide Biosynthesis Protein SpsA, Chain A"/>
    <property type="match status" value="1"/>
</dbReference>
<keyword evidence="3" id="KW-0812">Transmembrane</keyword>
<dbReference type="GeneID" id="86821252"/>
<organism evidence="5 6">
    <name type="scientific">Blautia hydrogenotrophica (strain DSM 10507 / JCM 14656 / S5a33)</name>
    <name type="common">Ruminococcus hydrogenotrophicus</name>
    <dbReference type="NCBI Taxonomy" id="476272"/>
    <lineage>
        <taxon>Bacteria</taxon>
        <taxon>Bacillati</taxon>
        <taxon>Bacillota</taxon>
        <taxon>Clostridia</taxon>
        <taxon>Lachnospirales</taxon>
        <taxon>Lachnospiraceae</taxon>
        <taxon>Blautia</taxon>
    </lineage>
</organism>
<reference evidence="5 6" key="2">
    <citation type="submission" date="2009-02" db="EMBL/GenBank/DDBJ databases">
        <title>Draft genome sequence of Blautia hydrogenotrophica DSM 10507 (Ruminococcus hydrogenotrophicus DSM 10507).</title>
        <authorList>
            <person name="Sudarsanam P."/>
            <person name="Ley R."/>
            <person name="Guruge J."/>
            <person name="Turnbaugh P.J."/>
            <person name="Mahowald M."/>
            <person name="Liep D."/>
            <person name="Gordon J."/>
        </authorList>
    </citation>
    <scope>NUCLEOTIDE SEQUENCE [LARGE SCALE GENOMIC DNA]</scope>
    <source>
        <strain evidence="6">DSM 10507 / JCM 14656 / S5a33</strain>
    </source>
</reference>
<sequence>MPYFSLILPVYNVEKYVKRCVNSLLRQEYTDYEIILVDDGSTDSSGSICDKLADKNNNIFAYHKENGGLSDARNYGMDRAKGNYILFIDSDDWVDEKLLISLHNHLNKSNVDILKFGFQKMQEGNYKNTFFSYFNIGVYDRRQIEETILPYTIGPKRLFCYEQNACKSVWSHVYSLNFLRENNIRFVSEREILNEDYLFNLHTLLYAKSLEVTHYILYYYDYREGSLSKRYITNEFERKLKLHREYKLLLERNGLFERYETPYYSECVDGFYACISNECCCWNETSKYAVQNIKKILNCKECEISLLKCKRSNMNLKGKVIYWLMRLKFAYLMYILYKIYAISNIKKGQV</sequence>
<dbReference type="InterPro" id="IPR001173">
    <property type="entry name" value="Glyco_trans_2-like"/>
</dbReference>
<dbReference type="PANTHER" id="PTHR22916:SF51">
    <property type="entry name" value="GLYCOSYLTRANSFERASE EPSH-RELATED"/>
    <property type="match status" value="1"/>
</dbReference>
<dbReference type="SUPFAM" id="SSF53448">
    <property type="entry name" value="Nucleotide-diphospho-sugar transferases"/>
    <property type="match status" value="1"/>
</dbReference>
<dbReference type="PATRIC" id="fig|476272.21.peg.3090"/>
<evidence type="ECO:0000313" key="5">
    <source>
        <dbReference type="EMBL" id="EEG51027.1"/>
    </source>
</evidence>
<dbReference type="GO" id="GO:0016757">
    <property type="term" value="F:glycosyltransferase activity"/>
    <property type="evidence" value="ECO:0007669"/>
    <property type="project" value="UniProtKB-KW"/>
</dbReference>
<comment type="caution">
    <text evidence="5">The sequence shown here is derived from an EMBL/GenBank/DDBJ whole genome shotgun (WGS) entry which is preliminary data.</text>
</comment>
<evidence type="ECO:0000256" key="3">
    <source>
        <dbReference type="SAM" id="Phobius"/>
    </source>
</evidence>
<evidence type="ECO:0000256" key="1">
    <source>
        <dbReference type="ARBA" id="ARBA00022676"/>
    </source>
</evidence>
<dbReference type="Pfam" id="PF00535">
    <property type="entry name" value="Glycos_transf_2"/>
    <property type="match status" value="1"/>
</dbReference>
<accession>C0CGX1</accession>
<dbReference type="PANTHER" id="PTHR22916">
    <property type="entry name" value="GLYCOSYLTRANSFERASE"/>
    <property type="match status" value="1"/>
</dbReference>
<evidence type="ECO:0000259" key="4">
    <source>
        <dbReference type="Pfam" id="PF00535"/>
    </source>
</evidence>
<protein>
    <recommendedName>
        <fullName evidence="4">Glycosyltransferase 2-like domain-containing protein</fullName>
    </recommendedName>
</protein>